<dbReference type="SUPFAM" id="SSF51735">
    <property type="entry name" value="NAD(P)-binding Rossmann-fold domains"/>
    <property type="match status" value="1"/>
</dbReference>
<keyword evidence="3" id="KW-0560">Oxidoreductase</keyword>
<dbReference type="InterPro" id="IPR036291">
    <property type="entry name" value="NAD(P)-bd_dom_sf"/>
</dbReference>
<keyword evidence="2" id="KW-0521">NADP</keyword>
<gene>
    <name evidence="4" type="ORF">BDQ12DRAFT_710548</name>
</gene>
<dbReference type="PANTHER" id="PTHR24320:SF282">
    <property type="entry name" value="WW DOMAIN-CONTAINING OXIDOREDUCTASE"/>
    <property type="match status" value="1"/>
</dbReference>
<dbReference type="AlphaFoldDB" id="A0A5C3M7S0"/>
<reference evidence="4 5" key="1">
    <citation type="journal article" date="2019" name="Nat. Ecol. Evol.">
        <title>Megaphylogeny resolves global patterns of mushroom evolution.</title>
        <authorList>
            <person name="Varga T."/>
            <person name="Krizsan K."/>
            <person name="Foldi C."/>
            <person name="Dima B."/>
            <person name="Sanchez-Garcia M."/>
            <person name="Sanchez-Ramirez S."/>
            <person name="Szollosi G.J."/>
            <person name="Szarkandi J.G."/>
            <person name="Papp V."/>
            <person name="Albert L."/>
            <person name="Andreopoulos W."/>
            <person name="Angelini C."/>
            <person name="Antonin V."/>
            <person name="Barry K.W."/>
            <person name="Bougher N.L."/>
            <person name="Buchanan P."/>
            <person name="Buyck B."/>
            <person name="Bense V."/>
            <person name="Catcheside P."/>
            <person name="Chovatia M."/>
            <person name="Cooper J."/>
            <person name="Damon W."/>
            <person name="Desjardin D."/>
            <person name="Finy P."/>
            <person name="Geml J."/>
            <person name="Haridas S."/>
            <person name="Hughes K."/>
            <person name="Justo A."/>
            <person name="Karasinski D."/>
            <person name="Kautmanova I."/>
            <person name="Kiss B."/>
            <person name="Kocsube S."/>
            <person name="Kotiranta H."/>
            <person name="LaButti K.M."/>
            <person name="Lechner B.E."/>
            <person name="Liimatainen K."/>
            <person name="Lipzen A."/>
            <person name="Lukacs Z."/>
            <person name="Mihaltcheva S."/>
            <person name="Morgado L.N."/>
            <person name="Niskanen T."/>
            <person name="Noordeloos M.E."/>
            <person name="Ohm R.A."/>
            <person name="Ortiz-Santana B."/>
            <person name="Ovrebo C."/>
            <person name="Racz N."/>
            <person name="Riley R."/>
            <person name="Savchenko A."/>
            <person name="Shiryaev A."/>
            <person name="Soop K."/>
            <person name="Spirin V."/>
            <person name="Szebenyi C."/>
            <person name="Tomsovsky M."/>
            <person name="Tulloss R.E."/>
            <person name="Uehling J."/>
            <person name="Grigoriev I.V."/>
            <person name="Vagvolgyi C."/>
            <person name="Papp T."/>
            <person name="Martin F.M."/>
            <person name="Miettinen O."/>
            <person name="Hibbett D.S."/>
            <person name="Nagy L.G."/>
        </authorList>
    </citation>
    <scope>NUCLEOTIDE SEQUENCE [LARGE SCALE GENOMIC DNA]</scope>
    <source>
        <strain evidence="4 5">CBS 166.37</strain>
    </source>
</reference>
<dbReference type="PANTHER" id="PTHR24320">
    <property type="entry name" value="RETINOL DEHYDROGENASE"/>
    <property type="match status" value="1"/>
</dbReference>
<dbReference type="STRING" id="68775.A0A5C3M7S0"/>
<evidence type="ECO:0000313" key="4">
    <source>
        <dbReference type="EMBL" id="TFK41429.1"/>
    </source>
</evidence>
<dbReference type="PRINTS" id="PR00081">
    <property type="entry name" value="GDHRDH"/>
</dbReference>
<accession>A0A5C3M7S0</accession>
<comment type="similarity">
    <text evidence="1">Belongs to the short-chain dehydrogenases/reductases (SDR) family.</text>
</comment>
<dbReference type="InterPro" id="IPR002347">
    <property type="entry name" value="SDR_fam"/>
</dbReference>
<dbReference type="EMBL" id="ML213594">
    <property type="protein sequence ID" value="TFK41429.1"/>
    <property type="molecule type" value="Genomic_DNA"/>
</dbReference>
<dbReference type="OrthoDB" id="191139at2759"/>
<name>A0A5C3M7S0_9AGAR</name>
<evidence type="ECO:0000256" key="1">
    <source>
        <dbReference type="ARBA" id="ARBA00006484"/>
    </source>
</evidence>
<sequence length="323" mass="35843">MGNTTSASLDFNPTTDLVDLNGKVVVVTGGNSGIGLATVRHLARAHAKVYLAARSESRAHAAIAALEKEFEDEGLIRGDDYGEILWHELDLTDPRDAKRSAEAFLKREKQLDILINNAAILKAPFEISQDGISTIVIINYMSPFVFTYTLLPLLKATALEPQSDVRVVNISSMMHDFTPTPIHFNSLDNLNSEYKWRWQGRYAYTKLLVILWTLALQSRLGGSNITCISLDPGGVDTFSHTFPFPTIARWILRLMLPDPVVGSFNSVFATAGKKVAEEKEKYMGVYLESKPIGKIGELNARFGGYEKAEELWKLSKSFLEGIS</sequence>
<keyword evidence="5" id="KW-1185">Reference proteome</keyword>
<evidence type="ECO:0000313" key="5">
    <source>
        <dbReference type="Proteomes" id="UP000308652"/>
    </source>
</evidence>
<organism evidence="4 5">
    <name type="scientific">Crucibulum laeve</name>
    <dbReference type="NCBI Taxonomy" id="68775"/>
    <lineage>
        <taxon>Eukaryota</taxon>
        <taxon>Fungi</taxon>
        <taxon>Dikarya</taxon>
        <taxon>Basidiomycota</taxon>
        <taxon>Agaricomycotina</taxon>
        <taxon>Agaricomycetes</taxon>
        <taxon>Agaricomycetidae</taxon>
        <taxon>Agaricales</taxon>
        <taxon>Agaricineae</taxon>
        <taxon>Nidulariaceae</taxon>
        <taxon>Crucibulum</taxon>
    </lineage>
</organism>
<protein>
    <recommendedName>
        <fullName evidence="6">NAD(P)-binding protein</fullName>
    </recommendedName>
</protein>
<dbReference type="GO" id="GO:0016491">
    <property type="term" value="F:oxidoreductase activity"/>
    <property type="evidence" value="ECO:0007669"/>
    <property type="project" value="UniProtKB-KW"/>
</dbReference>
<proteinExistence type="inferred from homology"/>
<evidence type="ECO:0000256" key="3">
    <source>
        <dbReference type="ARBA" id="ARBA00023002"/>
    </source>
</evidence>
<evidence type="ECO:0008006" key="6">
    <source>
        <dbReference type="Google" id="ProtNLM"/>
    </source>
</evidence>
<evidence type="ECO:0000256" key="2">
    <source>
        <dbReference type="ARBA" id="ARBA00022857"/>
    </source>
</evidence>
<dbReference type="Proteomes" id="UP000308652">
    <property type="component" value="Unassembled WGS sequence"/>
</dbReference>
<dbReference type="Pfam" id="PF00106">
    <property type="entry name" value="adh_short"/>
    <property type="match status" value="1"/>
</dbReference>
<dbReference type="Gene3D" id="3.40.50.720">
    <property type="entry name" value="NAD(P)-binding Rossmann-like Domain"/>
    <property type="match status" value="1"/>
</dbReference>